<feature type="compositionally biased region" description="Basic and acidic residues" evidence="1">
    <location>
        <begin position="137"/>
        <end position="165"/>
    </location>
</feature>
<proteinExistence type="predicted"/>
<organism evidence="3 4">
    <name type="scientific">Allosphingosinicella deserti</name>
    <dbReference type="NCBI Taxonomy" id="2116704"/>
    <lineage>
        <taxon>Bacteria</taxon>
        <taxon>Pseudomonadati</taxon>
        <taxon>Pseudomonadota</taxon>
        <taxon>Alphaproteobacteria</taxon>
        <taxon>Sphingomonadales</taxon>
        <taxon>Sphingomonadaceae</taxon>
        <taxon>Allosphingosinicella</taxon>
    </lineage>
</organism>
<evidence type="ECO:0000313" key="4">
    <source>
        <dbReference type="Proteomes" id="UP000241167"/>
    </source>
</evidence>
<gene>
    <name evidence="3" type="ORF">C7I55_18365</name>
</gene>
<accession>A0A2P7QKF2</accession>
<feature type="compositionally biased region" description="Gly residues" evidence="1">
    <location>
        <begin position="67"/>
        <end position="76"/>
    </location>
</feature>
<dbReference type="Proteomes" id="UP000241167">
    <property type="component" value="Unassembled WGS sequence"/>
</dbReference>
<feature type="chain" id="PRO_5015183219" evidence="2">
    <location>
        <begin position="24"/>
        <end position="219"/>
    </location>
</feature>
<name>A0A2P7QKF2_9SPHN</name>
<feature type="compositionally biased region" description="Gly residues" evidence="1">
    <location>
        <begin position="85"/>
        <end position="105"/>
    </location>
</feature>
<feature type="region of interest" description="Disordered" evidence="1">
    <location>
        <begin position="67"/>
        <end position="167"/>
    </location>
</feature>
<dbReference type="RefSeq" id="WP_106514479.1">
    <property type="nucleotide sequence ID" value="NZ_PXYI01000006.1"/>
</dbReference>
<dbReference type="EMBL" id="PXYI01000006">
    <property type="protein sequence ID" value="PSJ38410.1"/>
    <property type="molecule type" value="Genomic_DNA"/>
</dbReference>
<feature type="signal peptide" evidence="2">
    <location>
        <begin position="1"/>
        <end position="23"/>
    </location>
</feature>
<sequence length="219" mass="22514">MRKVLLGSAILCLALATVEQVEAQARGLRGVSGGVGAAVGRGPAPGIGHGPGPGRTGLVDRVQGRWRGGSPHGGWSGTDWRPGPRGNGLPLGGNGLPVGGNGIPVGGDWADRTGRWGGSPGGARYGNADRGGWNGGSHRDWQGSDRGDRPRGAEHGRGREGRGRWDIGGGAYADGIGIGDGWASAEASTRTEAPPQAGTGATWRNPCRSFWWDGWSWRC</sequence>
<reference evidence="3 4" key="1">
    <citation type="submission" date="2018-03" db="EMBL/GenBank/DDBJ databases">
        <title>The draft genome of Sphingosinicella sp. GL-C-18.</title>
        <authorList>
            <person name="Liu L."/>
            <person name="Li L."/>
            <person name="Liang L."/>
            <person name="Zhang X."/>
            <person name="Wang T."/>
        </authorList>
    </citation>
    <scope>NUCLEOTIDE SEQUENCE [LARGE SCALE GENOMIC DNA]</scope>
    <source>
        <strain evidence="3 4">GL-C-18</strain>
    </source>
</reference>
<keyword evidence="4" id="KW-1185">Reference proteome</keyword>
<evidence type="ECO:0000256" key="1">
    <source>
        <dbReference type="SAM" id="MobiDB-lite"/>
    </source>
</evidence>
<evidence type="ECO:0000313" key="3">
    <source>
        <dbReference type="EMBL" id="PSJ38410.1"/>
    </source>
</evidence>
<dbReference type="AlphaFoldDB" id="A0A2P7QKF2"/>
<evidence type="ECO:0000256" key="2">
    <source>
        <dbReference type="SAM" id="SignalP"/>
    </source>
</evidence>
<keyword evidence="2" id="KW-0732">Signal</keyword>
<protein>
    <submittedName>
        <fullName evidence="3">Uncharacterized protein</fullName>
    </submittedName>
</protein>
<comment type="caution">
    <text evidence="3">The sequence shown here is derived from an EMBL/GenBank/DDBJ whole genome shotgun (WGS) entry which is preliminary data.</text>
</comment>
<feature type="compositionally biased region" description="Gly residues" evidence="1">
    <location>
        <begin position="115"/>
        <end position="124"/>
    </location>
</feature>